<name>A0A0N7LNH1_9RHOB</name>
<organism evidence="2 3">
    <name type="scientific">Ruegeria atlantica</name>
    <dbReference type="NCBI Taxonomy" id="81569"/>
    <lineage>
        <taxon>Bacteria</taxon>
        <taxon>Pseudomonadati</taxon>
        <taxon>Pseudomonadota</taxon>
        <taxon>Alphaproteobacteria</taxon>
        <taxon>Rhodobacterales</taxon>
        <taxon>Roseobacteraceae</taxon>
        <taxon>Ruegeria</taxon>
    </lineage>
</organism>
<protein>
    <submittedName>
        <fullName evidence="2">Phosphotransferase enzyme family protein</fullName>
    </submittedName>
</protein>
<dbReference type="Proteomes" id="UP000050786">
    <property type="component" value="Unassembled WGS sequence"/>
</dbReference>
<dbReference type="Gene3D" id="3.90.1200.10">
    <property type="match status" value="1"/>
</dbReference>
<evidence type="ECO:0000259" key="1">
    <source>
        <dbReference type="Pfam" id="PF01636"/>
    </source>
</evidence>
<dbReference type="AlphaFoldDB" id="A0A0N7LNH1"/>
<feature type="domain" description="Aminoglycoside phosphotransferase" evidence="1">
    <location>
        <begin position="49"/>
        <end position="250"/>
    </location>
</feature>
<dbReference type="InterPro" id="IPR002575">
    <property type="entry name" value="Aminoglycoside_PTrfase"/>
</dbReference>
<dbReference type="InterPro" id="IPR011009">
    <property type="entry name" value="Kinase-like_dom_sf"/>
</dbReference>
<proteinExistence type="predicted"/>
<evidence type="ECO:0000313" key="3">
    <source>
        <dbReference type="Proteomes" id="UP000050786"/>
    </source>
</evidence>
<evidence type="ECO:0000313" key="2">
    <source>
        <dbReference type="EMBL" id="CUH42404.1"/>
    </source>
</evidence>
<accession>A0A0N7LNH1</accession>
<dbReference type="GO" id="GO:0016740">
    <property type="term" value="F:transferase activity"/>
    <property type="evidence" value="ECO:0007669"/>
    <property type="project" value="UniProtKB-KW"/>
</dbReference>
<dbReference type="Pfam" id="PF01636">
    <property type="entry name" value="APH"/>
    <property type="match status" value="1"/>
</dbReference>
<dbReference type="RefSeq" id="WP_058272483.1">
    <property type="nucleotide sequence ID" value="NZ_CYPS01000022.1"/>
</dbReference>
<sequence length="324" mass="37637">MAGTLPLSDEENARVALYIDEFSNQFLKVPIRRYECIYRSHAFDDTRSVVILHTAAQAFALKIDTQSPDTGRLRNEYDLLVELYRFFEGNETSRVVRPVYLSPGGAFLVTEYINRPTAVDLIYNSKDDDQVAQVYRRAGSWLNDLHSRNPPVRYAFRPRWMTDSLKELMTAVPNKIANQSRTMVNLMLSEGTRLKGTEDLRVFSHGDYHGQNLIVGQGKTIGLDFTEARDKLAVYDIVDFLKADIFRNGGAFGVDRSGILKRNKDMFFRLYRHPVNVEILDYCLRGRLLKDWLALWRNDHECSEFERDKRQRLGDRLQVAFQHR</sequence>
<dbReference type="EMBL" id="CYPS01000022">
    <property type="protein sequence ID" value="CUH42404.1"/>
    <property type="molecule type" value="Genomic_DNA"/>
</dbReference>
<gene>
    <name evidence="2" type="ORF">RUM4293_01292</name>
</gene>
<dbReference type="SUPFAM" id="SSF56112">
    <property type="entry name" value="Protein kinase-like (PK-like)"/>
    <property type="match status" value="1"/>
</dbReference>
<reference evidence="3" key="1">
    <citation type="submission" date="2015-09" db="EMBL/GenBank/DDBJ databases">
        <authorList>
            <person name="Rodrigo-Torres L."/>
            <person name="Arahal D.R."/>
        </authorList>
    </citation>
    <scope>NUCLEOTIDE SEQUENCE [LARGE SCALE GENOMIC DNA]</scope>
    <source>
        <strain evidence="3">CECT 4293</strain>
    </source>
</reference>
<keyword evidence="3" id="KW-1185">Reference proteome</keyword>
<keyword evidence="2" id="KW-0808">Transferase</keyword>